<dbReference type="Gene3D" id="1.10.150.50">
    <property type="entry name" value="Transcription Factor, Ets-1"/>
    <property type="match status" value="1"/>
</dbReference>
<evidence type="ECO:0000256" key="2">
    <source>
        <dbReference type="ARBA" id="ARBA00022473"/>
    </source>
</evidence>
<evidence type="ECO:0000256" key="4">
    <source>
        <dbReference type="ARBA" id="ARBA00022553"/>
    </source>
</evidence>
<feature type="non-terminal residue" evidence="17">
    <location>
        <position position="1"/>
    </location>
</feature>
<dbReference type="Proteomes" id="UP000563060">
    <property type="component" value="Unassembled WGS sequence"/>
</dbReference>
<keyword evidence="14" id="KW-0812">Transmembrane</keyword>
<proteinExistence type="predicted"/>
<dbReference type="PANTHER" id="PTHR16154">
    <property type="entry name" value="NEURABIN"/>
    <property type="match status" value="1"/>
</dbReference>
<dbReference type="GO" id="GO:0015629">
    <property type="term" value="C:actin cytoskeleton"/>
    <property type="evidence" value="ECO:0007669"/>
    <property type="project" value="TreeGrafter"/>
</dbReference>
<feature type="compositionally biased region" description="Polar residues" evidence="13">
    <location>
        <begin position="247"/>
        <end position="258"/>
    </location>
</feature>
<dbReference type="CDD" id="cd09512">
    <property type="entry name" value="SAM_Neurabin-like"/>
    <property type="match status" value="1"/>
</dbReference>
<dbReference type="GO" id="GO:0014069">
    <property type="term" value="C:postsynaptic density"/>
    <property type="evidence" value="ECO:0007669"/>
    <property type="project" value="TreeGrafter"/>
</dbReference>
<keyword evidence="6" id="KW-0524">Neurogenesis</keyword>
<feature type="region of interest" description="Disordered" evidence="13">
    <location>
        <begin position="41"/>
        <end position="69"/>
    </location>
</feature>
<keyword evidence="5" id="KW-0221">Differentiation</keyword>
<evidence type="ECO:0000256" key="10">
    <source>
        <dbReference type="ARBA" id="ARBA00023212"/>
    </source>
</evidence>
<dbReference type="GO" id="GO:0007015">
    <property type="term" value="P:actin filament organization"/>
    <property type="evidence" value="ECO:0007669"/>
    <property type="project" value="TreeGrafter"/>
</dbReference>
<keyword evidence="9" id="KW-0009">Actin-binding</keyword>
<sequence>MMKTEGKGERTLRSASPHRNAYKSDFHAIKCSFDGVNNPENASNKTGLHQKLSISSNGGGNDPHSRGRAATYGNRVHKIKNMFLQMGGSSSAPSCESSPPAETKLISRATAAEYGPSPGSPSSFLIVQKNNLLNTSTSPCSSPVDSLSVPSAADKVIRSNDEADLDKVALAEKFSETRKLFERNIKQRSSVDRYSPSKCERNEDKRRHGSASDCSSVVDHFSFNTEASLPVALEKVENQDNEELKQQHPNSGSKSSFLNAGPISRRLESFLGDSDTEESKEISKNDSLPNQDPLRSHHSLDSSAVGEGCPEKAVSTKVPVILTDELSETLGKDKREQLVHERSLWDMGGTPGQEAQRRSDSVLSQISPMEGICAELVAQNETSGHEKEGLEKDHVVQEDQALRRHVQEGKRSDYSLEVVEACTEDSETNWEEERDGMCVKDGRVTGVQDVLEQGGDTEEAQVVEKQSENFSAFGIENAAFDDDRDIEPENQGPEGKEILEGEEEGCMYDTEYEEFPGLSEEEDPEPDRKVKFSTAPIKVSSFGFSLFFFLFCSQKYPGNKFLWFFFKALNPLKIFLNPLGDSGLGISIIGMGVGADQGLEKLGIFVKTITDGGAAQRDGRIYLFCRIQVNDQIVEVDGISLVGVTQFFAATVLKNTKGTVRFLIGREKPGTQSEVARLISETLEQERCLYEQHYVHDDTEQDEYDDDDDDTYESHLHGKSVEVFDLPENEDISLPLDMDSAQSLLKFKELQLKHAVTIAEVNQLKEKVSFQRLLLFGGGINESVIPYRLIFFQRLLTECFLVNATVHTSLLCIFLHFYVLLFHIYVYISFTREIEFMKKEEDHSRLLEERDQKYAEQLKICQEKISELESKLKVYERMPYMFGGGNLLEDGCQSPGQYNEQSKIREENEKETESIEERLNSSDTLFGFFLKKYIFVTDFDAFVGDTPRLDTSAHKAKAQLALKVKRQPPSRSKLKESLGAGQQTANLQVPISRIVIDDTYHSKPSCELSGLVTEPNLSGRSHTLTFSSNEVSFKALDDEFTTTGKQNQWHSRPISEWTTQQVCHWLMGMNMEQYITEFTAMNIDGQQLMQLDSEKLK</sequence>
<evidence type="ECO:0000313" key="18">
    <source>
        <dbReference type="Proteomes" id="UP000563060"/>
    </source>
</evidence>
<feature type="non-terminal residue" evidence="17">
    <location>
        <position position="1097"/>
    </location>
</feature>
<dbReference type="PANTHER" id="PTHR16154:SF26">
    <property type="entry name" value="PROTEIN PHOSPHATASE 1 REGULATORY SUBUNIT 9 LIKE"/>
    <property type="match status" value="1"/>
</dbReference>
<dbReference type="EMBL" id="VZZT01000116">
    <property type="protein sequence ID" value="NXW00457.1"/>
    <property type="molecule type" value="Genomic_DNA"/>
</dbReference>
<dbReference type="PROSITE" id="PS50106">
    <property type="entry name" value="PDZ"/>
    <property type="match status" value="1"/>
</dbReference>
<dbReference type="InterPro" id="IPR001660">
    <property type="entry name" value="SAM"/>
</dbReference>
<keyword evidence="14" id="KW-0472">Membrane</keyword>
<evidence type="ECO:0000256" key="5">
    <source>
        <dbReference type="ARBA" id="ARBA00022782"/>
    </source>
</evidence>
<feature type="region of interest" description="Disordered" evidence="13">
    <location>
        <begin position="271"/>
        <end position="313"/>
    </location>
</feature>
<feature type="transmembrane region" description="Helical" evidence="14">
    <location>
        <begin position="806"/>
        <end position="828"/>
    </location>
</feature>
<dbReference type="CDD" id="cd06790">
    <property type="entry name" value="PDZ_neurabin-like"/>
    <property type="match status" value="1"/>
</dbReference>
<comment type="caution">
    <text evidence="17">The sequence shown here is derived from an EMBL/GenBank/DDBJ whole genome shotgun (WGS) entry which is preliminary data.</text>
</comment>
<dbReference type="FunFam" id="2.30.42.10:FF:000010">
    <property type="entry name" value="Neurabin-1 isoform 1"/>
    <property type="match status" value="1"/>
</dbReference>
<evidence type="ECO:0000256" key="1">
    <source>
        <dbReference type="ARBA" id="ARBA00004245"/>
    </source>
</evidence>
<feature type="region of interest" description="Disordered" evidence="13">
    <location>
        <begin position="240"/>
        <end position="259"/>
    </location>
</feature>
<evidence type="ECO:0000256" key="11">
    <source>
        <dbReference type="ARBA" id="ARBA00034103"/>
    </source>
</evidence>
<reference evidence="17 18" key="1">
    <citation type="submission" date="2019-09" db="EMBL/GenBank/DDBJ databases">
        <title>Bird 10,000 Genomes (B10K) Project - Family phase.</title>
        <authorList>
            <person name="Zhang G."/>
        </authorList>
    </citation>
    <scope>NUCLEOTIDE SEQUENCE [LARGE SCALE GENOMIC DNA]</scope>
    <source>
        <strain evidence="17">B10K-DU-006-09</strain>
        <tissue evidence="17">Muscle</tissue>
    </source>
</reference>
<evidence type="ECO:0000256" key="8">
    <source>
        <dbReference type="ARBA" id="ARBA00023054"/>
    </source>
</evidence>
<evidence type="ECO:0000256" key="12">
    <source>
        <dbReference type="SAM" id="Coils"/>
    </source>
</evidence>
<evidence type="ECO:0000256" key="3">
    <source>
        <dbReference type="ARBA" id="ARBA00022490"/>
    </source>
</evidence>
<evidence type="ECO:0000256" key="7">
    <source>
        <dbReference type="ARBA" id="ARBA00023018"/>
    </source>
</evidence>
<keyword evidence="8 12" id="KW-0175">Coiled coil</keyword>
<keyword evidence="2" id="KW-0217">Developmental protein</keyword>
<organism evidence="17 18">
    <name type="scientific">Fregetta grallaria</name>
    <name type="common">White-bellied storm-petrel</name>
    <name type="synonym">Procellaria grallaria</name>
    <dbReference type="NCBI Taxonomy" id="79628"/>
    <lineage>
        <taxon>Eukaryota</taxon>
        <taxon>Metazoa</taxon>
        <taxon>Chordata</taxon>
        <taxon>Craniata</taxon>
        <taxon>Vertebrata</taxon>
        <taxon>Euteleostomi</taxon>
        <taxon>Archelosauria</taxon>
        <taxon>Archosauria</taxon>
        <taxon>Dinosauria</taxon>
        <taxon>Saurischia</taxon>
        <taxon>Theropoda</taxon>
        <taxon>Coelurosauria</taxon>
        <taxon>Aves</taxon>
        <taxon>Neognathae</taxon>
        <taxon>Neoaves</taxon>
        <taxon>Aequornithes</taxon>
        <taxon>Procellariiformes</taxon>
        <taxon>Hydrobatidae</taxon>
        <taxon>Fregetta</taxon>
    </lineage>
</organism>
<keyword evidence="4" id="KW-0597">Phosphoprotein</keyword>
<dbReference type="Pfam" id="PF07647">
    <property type="entry name" value="SAM_2"/>
    <property type="match status" value="1"/>
</dbReference>
<evidence type="ECO:0000259" key="16">
    <source>
        <dbReference type="PROSITE" id="PS50106"/>
    </source>
</evidence>
<keyword evidence="3" id="KW-0963">Cytoplasm</keyword>
<dbReference type="InterPro" id="IPR001478">
    <property type="entry name" value="PDZ"/>
</dbReference>
<keyword evidence="18" id="KW-1185">Reference proteome</keyword>
<dbReference type="InterPro" id="IPR013761">
    <property type="entry name" value="SAM/pointed_sf"/>
</dbReference>
<accession>A0A7L3YFZ9</accession>
<dbReference type="InterPro" id="IPR043446">
    <property type="entry name" value="Neurabin-like"/>
</dbReference>
<evidence type="ECO:0000256" key="9">
    <source>
        <dbReference type="ARBA" id="ARBA00023203"/>
    </source>
</evidence>
<keyword evidence="14" id="KW-1133">Transmembrane helix</keyword>
<evidence type="ECO:0000256" key="6">
    <source>
        <dbReference type="ARBA" id="ARBA00022902"/>
    </source>
</evidence>
<feature type="domain" description="PDZ" evidence="16">
    <location>
        <begin position="573"/>
        <end position="668"/>
    </location>
</feature>
<dbReference type="GO" id="GO:0019722">
    <property type="term" value="P:calcium-mediated signaling"/>
    <property type="evidence" value="ECO:0007669"/>
    <property type="project" value="TreeGrafter"/>
</dbReference>
<comment type="subcellular location">
    <subcellularLocation>
        <location evidence="1">Cytoplasm</location>
        <location evidence="1">Cytoskeleton</location>
    </subcellularLocation>
    <subcellularLocation>
        <location evidence="11">Synapse</location>
    </subcellularLocation>
</comment>
<evidence type="ECO:0000256" key="13">
    <source>
        <dbReference type="SAM" id="MobiDB-lite"/>
    </source>
</evidence>
<name>A0A7L3YFZ9_FREGA</name>
<protein>
    <submittedName>
        <fullName evidence="17">NEB1 protein</fullName>
    </submittedName>
</protein>
<evidence type="ECO:0000259" key="15">
    <source>
        <dbReference type="PROSITE" id="PS50105"/>
    </source>
</evidence>
<feature type="domain" description="SAM" evidence="15">
    <location>
        <begin position="1057"/>
        <end position="1097"/>
    </location>
</feature>
<dbReference type="PROSITE" id="PS50105">
    <property type="entry name" value="SAM_DOMAIN"/>
    <property type="match status" value="1"/>
</dbReference>
<evidence type="ECO:0000256" key="14">
    <source>
        <dbReference type="SAM" id="Phobius"/>
    </source>
</evidence>
<dbReference type="Gene3D" id="2.30.42.10">
    <property type="match status" value="1"/>
</dbReference>
<dbReference type="Pfam" id="PF00595">
    <property type="entry name" value="PDZ"/>
    <property type="match status" value="1"/>
</dbReference>
<dbReference type="AlphaFoldDB" id="A0A7L3YFZ9"/>
<keyword evidence="10" id="KW-0206">Cytoskeleton</keyword>
<dbReference type="GO" id="GO:0005737">
    <property type="term" value="C:cytoplasm"/>
    <property type="evidence" value="ECO:0007669"/>
    <property type="project" value="TreeGrafter"/>
</dbReference>
<gene>
    <name evidence="17" type="primary">Ppp1r9a_0</name>
    <name evidence="17" type="ORF">FREGRA_R03975</name>
</gene>
<feature type="region of interest" description="Disordered" evidence="13">
    <location>
        <begin position="191"/>
        <end position="214"/>
    </location>
</feature>
<dbReference type="GO" id="GO:0051015">
    <property type="term" value="F:actin filament binding"/>
    <property type="evidence" value="ECO:0007669"/>
    <property type="project" value="TreeGrafter"/>
</dbReference>
<evidence type="ECO:0000313" key="17">
    <source>
        <dbReference type="EMBL" id="NXW00457.1"/>
    </source>
</evidence>
<feature type="compositionally biased region" description="Polar residues" evidence="13">
    <location>
        <begin position="41"/>
        <end position="56"/>
    </location>
</feature>
<dbReference type="GO" id="GO:0031175">
    <property type="term" value="P:neuron projection development"/>
    <property type="evidence" value="ECO:0007669"/>
    <property type="project" value="TreeGrafter"/>
</dbReference>
<dbReference type="SUPFAM" id="SSF50156">
    <property type="entry name" value="PDZ domain-like"/>
    <property type="match status" value="1"/>
</dbReference>
<dbReference type="SUPFAM" id="SSF47769">
    <property type="entry name" value="SAM/Pointed domain"/>
    <property type="match status" value="1"/>
</dbReference>
<dbReference type="GO" id="GO:0030425">
    <property type="term" value="C:dendrite"/>
    <property type="evidence" value="ECO:0007669"/>
    <property type="project" value="TreeGrafter"/>
</dbReference>
<keyword evidence="7" id="KW-0770">Synapse</keyword>
<dbReference type="SMART" id="SM00228">
    <property type="entry name" value="PDZ"/>
    <property type="match status" value="1"/>
</dbReference>
<dbReference type="InterPro" id="IPR036034">
    <property type="entry name" value="PDZ_sf"/>
</dbReference>
<feature type="coiled-coil region" evidence="12">
    <location>
        <begin position="851"/>
        <end position="878"/>
    </location>
</feature>